<dbReference type="RefSeq" id="WP_009530940.1">
    <property type="nucleotide sequence ID" value="NZ_ALNK01000019.1"/>
</dbReference>
<sequence length="758" mass="88625">MIKVKRTIMGKDEVQFDVRRNHLRTRRIISCSDEIAKIIEDILLLINENDDLSNVGEQLIRKDLYNAVYDKYQLEPTSLSADDTEKVNKVVDNVVLILDSLNKKKSDSPKMPAVELLKKIESENEGNFIKTLLLGQFGYGKSTIIKAMSNFGEEVDFPVIDTSRTTSYTTHYIFKRDTSSIFRFSVDFKDEEKIFNLVSDGVYRAVDKIFNSLGDNDDRDKTRDKAMHEFVNDPNHLFKIEYILGKYYKTDQTEKRESKEEQVKFWDDIFERIYSCCQDFYYGDQVYEELGSGLFKKNLKDEFIKDEDSVDALDEITLDLAENLRNKLLEICKEQEEKNLGSIEKDGDSIVGFKVDNYDVQNISDYIVPFASTDSKDFTKIVTPLVERMVIEIPYNNKIGSEYKNKVICVTDTVGFEHSKTEDSKSLEGSTDYKYNAFDIIAVVDKATGSMSGTTENILNELYNNANKSKIMILYTFYDEFSKKDFEDDEDKKMYLLNLQNTTIRKLDDELLSTKFAEELSQKNRTLFLENLLVPEKKSECMDNVISNLEQRFEGLYDFKRFDVIDNKKSLIDFNYSKLALVFNKARETYINQQYDIYMRYYPHYKTTEALTNRLSNGGTYFIGSTRTLKPIDDFCSTMMSDMDKFIKNPKSINFETKDTIQNHEQKVLDWFKEEVSSEIKTLSKEYFVDMRRSSWRELYMYHGTGSDYERRQGIMMELNAILPPLITENNTFADKWIERVEKIFEEVLYKMKVQANG</sequence>
<organism evidence="1 2">
    <name type="scientific">Peptoanaerobacter stomatis</name>
    <dbReference type="NCBI Taxonomy" id="796937"/>
    <lineage>
        <taxon>Bacteria</taxon>
        <taxon>Bacillati</taxon>
        <taxon>Bacillota</taxon>
        <taxon>Clostridia</taxon>
        <taxon>Peptostreptococcales</taxon>
        <taxon>Filifactoraceae</taxon>
        <taxon>Peptoanaerobacter</taxon>
    </lineage>
</organism>
<comment type="caution">
    <text evidence="1">The sequence shown here is derived from an EMBL/GenBank/DDBJ whole genome shotgun (WGS) entry which is preliminary data.</text>
</comment>
<dbReference type="SUPFAM" id="SSF52540">
    <property type="entry name" value="P-loop containing nucleoside triphosphate hydrolases"/>
    <property type="match status" value="2"/>
</dbReference>
<dbReference type="Proteomes" id="UP000005244">
    <property type="component" value="Unassembled WGS sequence"/>
</dbReference>
<accession>J4WAT6</accession>
<proteinExistence type="predicted"/>
<evidence type="ECO:0000313" key="2">
    <source>
        <dbReference type="Proteomes" id="UP000005244"/>
    </source>
</evidence>
<evidence type="ECO:0000313" key="1">
    <source>
        <dbReference type="EMBL" id="EJU22726.1"/>
    </source>
</evidence>
<protein>
    <submittedName>
        <fullName evidence="1">Uncharacterized protein</fullName>
    </submittedName>
</protein>
<keyword evidence="2" id="KW-1185">Reference proteome</keyword>
<gene>
    <name evidence="1" type="ORF">HMPREF1143_0421</name>
</gene>
<dbReference type="InterPro" id="IPR027417">
    <property type="entry name" value="P-loop_NTPase"/>
</dbReference>
<dbReference type="EMBL" id="ALNK01000019">
    <property type="protein sequence ID" value="EJU22726.1"/>
    <property type="molecule type" value="Genomic_DNA"/>
</dbReference>
<dbReference type="Gene3D" id="3.40.50.300">
    <property type="entry name" value="P-loop containing nucleotide triphosphate hydrolases"/>
    <property type="match status" value="2"/>
</dbReference>
<name>J4WAT6_9FIRM</name>
<reference evidence="1 2" key="1">
    <citation type="submission" date="2012-07" db="EMBL/GenBank/DDBJ databases">
        <authorList>
            <person name="Durkin A.S."/>
            <person name="McCorrison J."/>
            <person name="Torralba M."/>
            <person name="Gillis M."/>
            <person name="Methe B."/>
            <person name="Sutton G."/>
            <person name="Nelson K.E."/>
        </authorList>
    </citation>
    <scope>NUCLEOTIDE SEQUENCE [LARGE SCALE GENOMIC DNA]</scope>
    <source>
        <strain evidence="1 2">OBRC8</strain>
    </source>
</reference>
<dbReference type="AlphaFoldDB" id="J4WAT6"/>